<dbReference type="GO" id="GO:0019674">
    <property type="term" value="P:NAD+ metabolic process"/>
    <property type="evidence" value="ECO:0007669"/>
    <property type="project" value="InterPro"/>
</dbReference>
<dbReference type="GO" id="GO:0003951">
    <property type="term" value="F:NAD+ kinase activity"/>
    <property type="evidence" value="ECO:0007669"/>
    <property type="project" value="InterPro"/>
</dbReference>
<comment type="caution">
    <text evidence="1">The sequence shown here is derived from an EMBL/GenBank/DDBJ whole genome shotgun (WGS) entry which is preliminary data.</text>
</comment>
<protein>
    <submittedName>
        <fullName evidence="1">Sugar kinase</fullName>
    </submittedName>
</protein>
<proteinExistence type="predicted"/>
<organism evidence="1 2">
    <name type="scientific">Corticibacter populi</name>
    <dbReference type="NCBI Taxonomy" id="1550736"/>
    <lineage>
        <taxon>Bacteria</taxon>
        <taxon>Pseudomonadati</taxon>
        <taxon>Pseudomonadota</taxon>
        <taxon>Betaproteobacteria</taxon>
        <taxon>Burkholderiales</taxon>
        <taxon>Comamonadaceae</taxon>
        <taxon>Corticibacter</taxon>
    </lineage>
</organism>
<keyword evidence="2" id="KW-1185">Reference proteome</keyword>
<dbReference type="AlphaFoldDB" id="A0A3M6QMJ0"/>
<gene>
    <name evidence="1" type="ORF">D8I35_16040</name>
</gene>
<name>A0A3M6QMJ0_9BURK</name>
<evidence type="ECO:0000313" key="1">
    <source>
        <dbReference type="EMBL" id="RMX04293.1"/>
    </source>
</evidence>
<dbReference type="InterPro" id="IPR017437">
    <property type="entry name" value="ATP-NAD_kinase_PpnK-typ_C"/>
</dbReference>
<dbReference type="Proteomes" id="UP000278006">
    <property type="component" value="Unassembled WGS sequence"/>
</dbReference>
<reference evidence="1 2" key="1">
    <citation type="submission" date="2018-10" db="EMBL/GenBank/DDBJ databases">
        <title>Draft genome of Cortibacter populi DSM10536.</title>
        <authorList>
            <person name="Bernier A.-M."/>
            <person name="Bernard K."/>
        </authorList>
    </citation>
    <scope>NUCLEOTIDE SEQUENCE [LARGE SCALE GENOMIC DNA]</scope>
    <source>
        <strain evidence="1 2">DSM 105136</strain>
    </source>
</reference>
<evidence type="ECO:0000313" key="2">
    <source>
        <dbReference type="Proteomes" id="UP000278006"/>
    </source>
</evidence>
<accession>A0A3M6QMJ0</accession>
<dbReference type="SUPFAM" id="SSF111331">
    <property type="entry name" value="NAD kinase/diacylglycerol kinase-like"/>
    <property type="match status" value="1"/>
</dbReference>
<sequence>MSTAGLQRRVVLVTRRTRLAELVVRHNTYAQAKFYVEHLGADFGDYLREDEAYAASLHTTLATLQAWGRHQVIDRAMLPNFVFAPGDIVVALGQDGLVANTLKYLDGQPLVGLNPDARRWDGLLLPFEPGVLGHLLAQVAHERRALRQVTMAEARLSDGQVLRAVNDLFIGPRSHTSALYELEFAGQHEAQSSSGLIVSTGLGSTAWMKSVVTGSLAIAAATGVAPATHPEQQGGYTPLPWDAQELLFAVREPFPSRSSQATVVFGKVDAQQPLRLRSRMPDGGVIFSDGIEADFLRFSAGVEAVIAPSSAQGLLVQ</sequence>
<dbReference type="OrthoDB" id="1889537at2"/>
<dbReference type="Gene3D" id="2.60.200.30">
    <property type="entry name" value="Probable inorganic polyphosphate/atp-NAD kinase, domain 2"/>
    <property type="match status" value="1"/>
</dbReference>
<keyword evidence="1" id="KW-0418">Kinase</keyword>
<dbReference type="RefSeq" id="WP_122231143.1">
    <property type="nucleotide sequence ID" value="NZ_RDQO01000005.1"/>
</dbReference>
<dbReference type="EMBL" id="RDQO01000005">
    <property type="protein sequence ID" value="RMX04293.1"/>
    <property type="molecule type" value="Genomic_DNA"/>
</dbReference>
<keyword evidence="1" id="KW-0808">Transferase</keyword>
<dbReference type="InterPro" id="IPR016064">
    <property type="entry name" value="NAD/diacylglycerol_kinase_sf"/>
</dbReference>